<evidence type="ECO:0000256" key="7">
    <source>
        <dbReference type="ARBA" id="ARBA00023242"/>
    </source>
</evidence>
<comment type="similarity">
    <text evidence="1 8">Belongs to the nucleoporin Nup84/Nup107 family.</text>
</comment>
<sequence>MLHGQQSRWPRQLFDAEDAADENSHHHYWQGGAATATANAADETATFGNIISQDTMAIFKGRGLVNNPLANSSLASISFTNNNSAVLQQQSMAPTVTAATAAVHEIQDEAQLAAGENLFADFHQVIGEYDGLELCRRLADLCSDQDALLRRLGLRLGSQQRRAIGWECQTWRLLALLYRDRMTANNSAEDAMDDRDTEVDDGIDEPMVEDADQSDSDGGYHWSQRHPEKRLVAHLYATDAEVREFQLLIDWLEAAAASRLDELPSPPDACEAAAAGGVPWEHTLHLLRRSAASVPAGLVNRLDPDGPIAAAAQRKQFSLQHQQQEQQQHSLQLADLDRAAEDRLLAAGFQLLRAGQLQRAGRLFSSAGQHWRAACLYGWQLPSNGNPYGNPRRDLWRAAAWSASSDCCMSRWERAIFAALCGSLDPLLAVFPPSAWEDRLWAHARCFVEARVSDCLGAATTTGSTCPELTGPAAAAASVAKRLTSRETVMGRLECRELWPSVQTALILDRPGTLPAMLAGRLADGELDSQELRFAVHLALCLQRLGLLGPDEPNSVKLLHSFIDGLIEEGRTDLVAYYTARLPRDEQVGWYGKLLQRIEDTSARVHCLQLAERAGLDTAAITVSVVESVRRADLDTADCGANSNAALAGASEQLTEADRRKINALDWVILAGATPRIEAVRQACALARLFLALNKEQGARDALAKVPDDSLKLVEAQEGGGSDGGGVPGSLPPVASDAMRELAGLKAYLVAQEAVADWTVHFYQARPERPEPAPAGAPYTEKLFYEQRERRYQAELERWRHLLSLHTRAAMSRLEDLLLWPAPGWLADQFTDQSEAAEPGRTAQLQSLRRLYLPQLCLCVARLLLQAEQPSFLTRLAELIAAESPGRVGVLFRQDQLQQLFMLIRDAACRLLDDGFDAFGYDMSTTGEQ</sequence>
<keyword evidence="4" id="KW-0653">Protein transport</keyword>
<keyword evidence="2 8" id="KW-0813">Transport</keyword>
<evidence type="ECO:0000256" key="5">
    <source>
        <dbReference type="ARBA" id="ARBA00023010"/>
    </source>
</evidence>
<dbReference type="Gene3D" id="1.10.3450.20">
    <property type="match status" value="1"/>
</dbReference>
<evidence type="ECO:0000256" key="8">
    <source>
        <dbReference type="RuleBase" id="RU365072"/>
    </source>
</evidence>
<dbReference type="GO" id="GO:0006606">
    <property type="term" value="P:protein import into nucleus"/>
    <property type="evidence" value="ECO:0007669"/>
    <property type="project" value="TreeGrafter"/>
</dbReference>
<keyword evidence="8" id="KW-0472">Membrane</keyword>
<evidence type="ECO:0000256" key="4">
    <source>
        <dbReference type="ARBA" id="ARBA00022927"/>
    </source>
</evidence>
<keyword evidence="7 8" id="KW-0539">Nucleus</keyword>
<evidence type="ECO:0000256" key="2">
    <source>
        <dbReference type="ARBA" id="ARBA00022448"/>
    </source>
</evidence>
<keyword evidence="9" id="KW-1185">Reference proteome</keyword>
<dbReference type="Proteomes" id="UP000095280">
    <property type="component" value="Unplaced"/>
</dbReference>
<keyword evidence="5 8" id="KW-0811">Translocation</keyword>
<dbReference type="Pfam" id="PF04121">
    <property type="entry name" value="Nup84_Nup100"/>
    <property type="match status" value="1"/>
</dbReference>
<keyword evidence="3" id="KW-0509">mRNA transport</keyword>
<dbReference type="PANTHER" id="PTHR13003:SF2">
    <property type="entry name" value="NUCLEAR PORE COMPLEX PROTEIN NUP107"/>
    <property type="match status" value="1"/>
</dbReference>
<name>A0A1I8FZQ0_9PLAT</name>
<evidence type="ECO:0000313" key="9">
    <source>
        <dbReference type="Proteomes" id="UP000095280"/>
    </source>
</evidence>
<evidence type="ECO:0000256" key="1">
    <source>
        <dbReference type="ARBA" id="ARBA00009510"/>
    </source>
</evidence>
<accession>A0A1I8FZQ0</accession>
<keyword evidence="6 8" id="KW-0906">Nuclear pore complex</keyword>
<dbReference type="GO" id="GO:0031080">
    <property type="term" value="C:nuclear pore outer ring"/>
    <property type="evidence" value="ECO:0007669"/>
    <property type="project" value="TreeGrafter"/>
</dbReference>
<proteinExistence type="inferred from homology"/>
<comment type="subcellular location">
    <subcellularLocation>
        <location evidence="8">Nucleus</location>
        <location evidence="8">Nuclear pore complex</location>
    </subcellularLocation>
    <subcellularLocation>
        <location evidence="8">Nucleus membrane</location>
    </subcellularLocation>
</comment>
<protein>
    <recommendedName>
        <fullName evidence="8">Nuclear pore complex protein</fullName>
    </recommendedName>
</protein>
<dbReference type="InterPro" id="IPR007252">
    <property type="entry name" value="Nup84/Nup107"/>
</dbReference>
<dbReference type="Gene3D" id="1.20.190.50">
    <property type="match status" value="1"/>
</dbReference>
<dbReference type="GO" id="GO:0006406">
    <property type="term" value="P:mRNA export from nucleus"/>
    <property type="evidence" value="ECO:0007669"/>
    <property type="project" value="TreeGrafter"/>
</dbReference>
<dbReference type="GO" id="GO:0017056">
    <property type="term" value="F:structural constituent of nuclear pore"/>
    <property type="evidence" value="ECO:0007669"/>
    <property type="project" value="UniProtKB-UniRule"/>
</dbReference>
<evidence type="ECO:0000313" key="10">
    <source>
        <dbReference type="WBParaSite" id="maker-uti_cns_0000454-snap-gene-1.9-mRNA-1"/>
    </source>
</evidence>
<organism evidence="9 10">
    <name type="scientific">Macrostomum lignano</name>
    <dbReference type="NCBI Taxonomy" id="282301"/>
    <lineage>
        <taxon>Eukaryota</taxon>
        <taxon>Metazoa</taxon>
        <taxon>Spiralia</taxon>
        <taxon>Lophotrochozoa</taxon>
        <taxon>Platyhelminthes</taxon>
        <taxon>Rhabditophora</taxon>
        <taxon>Macrostomorpha</taxon>
        <taxon>Macrostomida</taxon>
        <taxon>Macrostomidae</taxon>
        <taxon>Macrostomum</taxon>
    </lineage>
</organism>
<evidence type="ECO:0000256" key="6">
    <source>
        <dbReference type="ARBA" id="ARBA00023132"/>
    </source>
</evidence>
<comment type="subunit">
    <text evidence="8">Part of the nuclear pore complex (NPC).</text>
</comment>
<dbReference type="AlphaFoldDB" id="A0A1I8FZQ0"/>
<dbReference type="GO" id="GO:0000973">
    <property type="term" value="P:post-transcriptional tethering of RNA polymerase II gene DNA at nuclear periphery"/>
    <property type="evidence" value="ECO:0007669"/>
    <property type="project" value="TreeGrafter"/>
</dbReference>
<dbReference type="WBParaSite" id="maker-uti_cns_0000454-snap-gene-1.9-mRNA-1">
    <property type="protein sequence ID" value="maker-uti_cns_0000454-snap-gene-1.9-mRNA-1"/>
    <property type="gene ID" value="maker-uti_cns_0000454-snap-gene-1.9"/>
</dbReference>
<comment type="function">
    <text evidence="8">Functions as a component of the nuclear pore complex (NPC).</text>
</comment>
<dbReference type="GO" id="GO:0031965">
    <property type="term" value="C:nuclear membrane"/>
    <property type="evidence" value="ECO:0007669"/>
    <property type="project" value="UniProtKB-SubCell"/>
</dbReference>
<reference evidence="10" key="1">
    <citation type="submission" date="2016-11" db="UniProtKB">
        <authorList>
            <consortium name="WormBaseParasite"/>
        </authorList>
    </citation>
    <scope>IDENTIFICATION</scope>
</reference>
<evidence type="ECO:0000256" key="3">
    <source>
        <dbReference type="ARBA" id="ARBA00022816"/>
    </source>
</evidence>
<dbReference type="PANTHER" id="PTHR13003">
    <property type="entry name" value="NUP107-RELATED"/>
    <property type="match status" value="1"/>
</dbReference>